<dbReference type="EMBL" id="MFLN01000003">
    <property type="protein sequence ID" value="OGG67605.1"/>
    <property type="molecule type" value="Genomic_DNA"/>
</dbReference>
<proteinExistence type="predicted"/>
<reference evidence="1 2" key="1">
    <citation type="journal article" date="2016" name="Nat. Commun.">
        <title>Thousands of microbial genomes shed light on interconnected biogeochemical processes in an aquifer system.</title>
        <authorList>
            <person name="Anantharaman K."/>
            <person name="Brown C.T."/>
            <person name="Hug L.A."/>
            <person name="Sharon I."/>
            <person name="Castelle C.J."/>
            <person name="Probst A.J."/>
            <person name="Thomas B.C."/>
            <person name="Singh A."/>
            <person name="Wilkins M.J."/>
            <person name="Karaoz U."/>
            <person name="Brodie E.L."/>
            <person name="Williams K.H."/>
            <person name="Hubbard S.S."/>
            <person name="Banfield J.F."/>
        </authorList>
    </citation>
    <scope>NUCLEOTIDE SEQUENCE [LARGE SCALE GENOMIC DNA]</scope>
</reference>
<evidence type="ECO:0000313" key="2">
    <source>
        <dbReference type="Proteomes" id="UP000178572"/>
    </source>
</evidence>
<dbReference type="STRING" id="1798500.A3C21_00300"/>
<dbReference type="Proteomes" id="UP000178572">
    <property type="component" value="Unassembled WGS sequence"/>
</dbReference>
<accession>A0A1F6E1M2</accession>
<dbReference type="AlphaFoldDB" id="A0A1F6E1M2"/>
<name>A0A1F6E1M2_9BACT</name>
<protein>
    <submittedName>
        <fullName evidence="1">Uncharacterized protein</fullName>
    </submittedName>
</protein>
<organism evidence="1 2">
    <name type="scientific">Candidatus Kaiserbacteria bacterium RIFCSPHIGHO2_02_FULL_59_21</name>
    <dbReference type="NCBI Taxonomy" id="1798500"/>
    <lineage>
        <taxon>Bacteria</taxon>
        <taxon>Candidatus Kaiseribacteriota</taxon>
    </lineage>
</organism>
<evidence type="ECO:0000313" key="1">
    <source>
        <dbReference type="EMBL" id="OGG67605.1"/>
    </source>
</evidence>
<sequence length="297" mass="31056">MSWLRSHPYAASLIGAALLILLGGLIVGKRASVQPQDSSLRAWGGVGANLLNPASENAPGAPYQSGENLYTEVRGGPPFYYAPATAQIPRAEAGADDFDFDAFLGMLSSGGGSASGGGLAEGGASFDAYSFIPTGLLSTSTPPGRERTPVQQALYNYANEAASNIQTYEEIYRGAPQILKNQFEDRHDPAKNAALLGVANGLAGVGNALLSMEEIPSQAQAAHERLGKSYQEMGGKLSLIPDARGDQELIDAMLAYNATVETYVKNYVALATLLSTYGVAFSADDPGSVFTFTQGGF</sequence>
<comment type="caution">
    <text evidence="1">The sequence shown here is derived from an EMBL/GenBank/DDBJ whole genome shotgun (WGS) entry which is preliminary data.</text>
</comment>
<gene>
    <name evidence="1" type="ORF">A3C21_00300</name>
</gene>